<dbReference type="CDD" id="cd02440">
    <property type="entry name" value="AdoMet_MTases"/>
    <property type="match status" value="1"/>
</dbReference>
<comment type="caution">
    <text evidence="1">The sequence shown here is derived from an EMBL/GenBank/DDBJ whole genome shotgun (WGS) entry which is preliminary data.</text>
</comment>
<protein>
    <recommendedName>
        <fullName evidence="3">Methyltransferase</fullName>
    </recommendedName>
</protein>
<evidence type="ECO:0000313" key="1">
    <source>
        <dbReference type="EMBL" id="GHI68964.1"/>
    </source>
</evidence>
<evidence type="ECO:0008006" key="3">
    <source>
        <dbReference type="Google" id="ProtNLM"/>
    </source>
</evidence>
<accession>A0ABQ3SLE2</accession>
<keyword evidence="2" id="KW-1185">Reference proteome</keyword>
<dbReference type="InterPro" id="IPR029063">
    <property type="entry name" value="SAM-dependent_MTases_sf"/>
</dbReference>
<organism evidence="1 2">
    <name type="scientific">Streptomyces nojiriensis</name>
    <dbReference type="NCBI Taxonomy" id="66374"/>
    <lineage>
        <taxon>Bacteria</taxon>
        <taxon>Bacillati</taxon>
        <taxon>Actinomycetota</taxon>
        <taxon>Actinomycetes</taxon>
        <taxon>Kitasatosporales</taxon>
        <taxon>Streptomycetaceae</taxon>
        <taxon>Streptomyces</taxon>
    </lineage>
</organism>
<evidence type="ECO:0000313" key="2">
    <source>
        <dbReference type="Proteomes" id="UP000613974"/>
    </source>
</evidence>
<dbReference type="Gene3D" id="3.40.50.150">
    <property type="entry name" value="Vaccinia Virus protein VP39"/>
    <property type="match status" value="1"/>
</dbReference>
<gene>
    <name evidence="1" type="ORF">Snoj_28820</name>
</gene>
<dbReference type="SUPFAM" id="SSF53335">
    <property type="entry name" value="S-adenosyl-L-methionine-dependent methyltransferases"/>
    <property type="match status" value="1"/>
</dbReference>
<dbReference type="Proteomes" id="UP000613974">
    <property type="component" value="Unassembled WGS sequence"/>
</dbReference>
<dbReference type="EMBL" id="BNEC01000005">
    <property type="protein sequence ID" value="GHI68964.1"/>
    <property type="molecule type" value="Genomic_DNA"/>
</dbReference>
<name>A0ABQ3SLE2_9ACTN</name>
<dbReference type="Pfam" id="PF06325">
    <property type="entry name" value="PrmA"/>
    <property type="match status" value="1"/>
</dbReference>
<proteinExistence type="predicted"/>
<sequence length="286" mass="31229">MLGLTNESRTSDSAMVSSQDSYEACFGLGHSLRLLDRSGVFRVSPAGLRLGDLLVRHVEVPAGDGWAALDMGTGSGVQALLLRSIGARNIVATDISEPSVKIAGENEILNFGDRAVTFGVGSLFDAPSADRAFDLIVFNPPGWHTPSPDCQEGLERLGLTGLGLEAMFSGDRVLTEFLGRLPDHLTESGRAIVGFNSMVGIQKVLTDVRKQFGANCPLRFRLLERHTFPLFVYTEKWRASMGMLMAEFQLWKERYGSAFSVHADGTLYFSYELVECRISGSARATR</sequence>
<reference evidence="2" key="1">
    <citation type="submission" date="2023-07" db="EMBL/GenBank/DDBJ databases">
        <title>Whole genome shotgun sequence of Streptomyces nojiriensis NBRC 13794.</title>
        <authorList>
            <person name="Komaki H."/>
            <person name="Tamura T."/>
        </authorList>
    </citation>
    <scope>NUCLEOTIDE SEQUENCE [LARGE SCALE GENOMIC DNA]</scope>
    <source>
        <strain evidence="2">NBRC 13794</strain>
    </source>
</reference>